<feature type="region of interest" description="Disordered" evidence="1">
    <location>
        <begin position="1"/>
        <end position="25"/>
    </location>
</feature>
<reference evidence="2" key="1">
    <citation type="submission" date="2015-10" db="EMBL/GenBank/DDBJ databases">
        <authorList>
            <person name="Gilbert D.G."/>
        </authorList>
    </citation>
    <scope>NUCLEOTIDE SEQUENCE</scope>
    <source>
        <strain evidence="2">Phyl III-seqv23</strain>
    </source>
</reference>
<sequence>MSPDLEGHSGAMFNSQGQAILPSPGLGEAHIRKFMAASETLANRTGIRPIGQGGQP</sequence>
<protein>
    <submittedName>
        <fullName evidence="2">Uncharacterized protein</fullName>
    </submittedName>
</protein>
<dbReference type="EMBL" id="LN899819">
    <property type="protein sequence ID" value="CUV10901.1"/>
    <property type="molecule type" value="Genomic_DNA"/>
</dbReference>
<dbReference type="AlphaFoldDB" id="A0A0S4TM44"/>
<evidence type="ECO:0000256" key="1">
    <source>
        <dbReference type="SAM" id="MobiDB-lite"/>
    </source>
</evidence>
<name>A0A0S4TM44_RALSL</name>
<gene>
    <name evidence="2" type="ORF">RUN39_v1_20043</name>
</gene>
<proteinExistence type="predicted"/>
<organism evidence="2">
    <name type="scientific">Ralstonia solanacearum</name>
    <name type="common">Pseudomonas solanacearum</name>
    <dbReference type="NCBI Taxonomy" id="305"/>
    <lineage>
        <taxon>Bacteria</taxon>
        <taxon>Pseudomonadati</taxon>
        <taxon>Pseudomonadota</taxon>
        <taxon>Betaproteobacteria</taxon>
        <taxon>Burkholderiales</taxon>
        <taxon>Burkholderiaceae</taxon>
        <taxon>Ralstonia</taxon>
        <taxon>Ralstonia solanacearum species complex</taxon>
    </lineage>
</organism>
<accession>A0A0S4TM44</accession>
<evidence type="ECO:0000313" key="2">
    <source>
        <dbReference type="EMBL" id="CUV10901.1"/>
    </source>
</evidence>